<dbReference type="Gene3D" id="1.10.510.10">
    <property type="entry name" value="Transferase(Phosphotransferase) domain 1"/>
    <property type="match status" value="1"/>
</dbReference>
<keyword evidence="3" id="KW-0808">Transferase</keyword>
<evidence type="ECO:0000256" key="5">
    <source>
        <dbReference type="ARBA" id="ARBA00022777"/>
    </source>
</evidence>
<dbReference type="OMA" id="FWTGINF"/>
<keyword evidence="6 7" id="KW-0067">ATP-binding</keyword>
<evidence type="ECO:0000256" key="6">
    <source>
        <dbReference type="ARBA" id="ARBA00022840"/>
    </source>
</evidence>
<reference evidence="12 13" key="1">
    <citation type="journal article" date="2005" name="Science">
        <title>The genome sequence of Trypanosoma cruzi, etiologic agent of Chagas disease.</title>
        <authorList>
            <person name="El-Sayed N.M."/>
            <person name="Myler P.J."/>
            <person name="Bartholomeu D.C."/>
            <person name="Nilsson D."/>
            <person name="Aggarwal G."/>
            <person name="Tran A.N."/>
            <person name="Ghedin E."/>
            <person name="Worthey E.A."/>
            <person name="Delcher A.L."/>
            <person name="Blandin G."/>
            <person name="Westenberger S.J."/>
            <person name="Caler E."/>
            <person name="Cerqueira G.C."/>
            <person name="Branche C."/>
            <person name="Haas B."/>
            <person name="Anupama A."/>
            <person name="Arner E."/>
            <person name="Aslund L."/>
            <person name="Attipoe P."/>
            <person name="Bontempi E."/>
            <person name="Bringaud F."/>
            <person name="Burton P."/>
            <person name="Cadag E."/>
            <person name="Campbell D.A."/>
            <person name="Carrington M."/>
            <person name="Crabtree J."/>
            <person name="Darban H."/>
            <person name="da Silveira J.F."/>
            <person name="de Jong P."/>
            <person name="Edwards K."/>
            <person name="Englund P.T."/>
            <person name="Fazelina G."/>
            <person name="Feldblyum T."/>
            <person name="Ferella M."/>
            <person name="Frasch A.C."/>
            <person name="Gull K."/>
            <person name="Horn D."/>
            <person name="Hou L."/>
            <person name="Huang Y."/>
            <person name="Kindlund E."/>
            <person name="Klingbeil M."/>
            <person name="Kluge S."/>
            <person name="Koo H."/>
            <person name="Lacerda D."/>
            <person name="Levin M.J."/>
            <person name="Lorenzi H."/>
            <person name="Louie T."/>
            <person name="Machado C.R."/>
            <person name="McCulloch R."/>
            <person name="McKenna A."/>
            <person name="Mizuno Y."/>
            <person name="Mottram J.C."/>
            <person name="Nelson S."/>
            <person name="Ochaya S."/>
            <person name="Osoegawa K."/>
            <person name="Pai G."/>
            <person name="Parsons M."/>
            <person name="Pentony M."/>
            <person name="Pettersson U."/>
            <person name="Pop M."/>
            <person name="Ramirez J.L."/>
            <person name="Rinta J."/>
            <person name="Robertson L."/>
            <person name="Salzberg S.L."/>
            <person name="Sanchez D.O."/>
            <person name="Seyler A."/>
            <person name="Sharma R."/>
            <person name="Shetty J."/>
            <person name="Simpson A.J."/>
            <person name="Sisk E."/>
            <person name="Tammi M.T."/>
            <person name="Tarleton R."/>
            <person name="Teixeira S."/>
            <person name="Van Aken S."/>
            <person name="Vogt C."/>
            <person name="Ward P.N."/>
            <person name="Wickstead B."/>
            <person name="Wortman J."/>
            <person name="White O."/>
            <person name="Fraser C.M."/>
            <person name="Stuart K.D."/>
            <person name="Andersson B."/>
        </authorList>
    </citation>
    <scope>NUCLEOTIDE SEQUENCE [LARGE SCALE GENOMIC DNA]</scope>
    <source>
        <strain evidence="12 13">CL Brener</strain>
    </source>
</reference>
<keyword evidence="13" id="KW-1185">Reference proteome</keyword>
<evidence type="ECO:0000256" key="1">
    <source>
        <dbReference type="ARBA" id="ARBA00022527"/>
    </source>
</evidence>
<keyword evidence="1 8" id="KW-0723">Serine/threonine-protein kinase</keyword>
<dbReference type="GO" id="GO:0005524">
    <property type="term" value="F:ATP binding"/>
    <property type="evidence" value="ECO:0007669"/>
    <property type="project" value="UniProtKB-UniRule"/>
</dbReference>
<comment type="caution">
    <text evidence="12">The sequence shown here is derived from an EMBL/GenBank/DDBJ whole genome shotgun (WGS) entry which is preliminary data.</text>
</comment>
<dbReference type="RefSeq" id="XP_820852.1">
    <property type="nucleotide sequence ID" value="XM_815759.1"/>
</dbReference>
<evidence type="ECO:0000313" key="12">
    <source>
        <dbReference type="EMBL" id="EAN99001.1"/>
    </source>
</evidence>
<evidence type="ECO:0000256" key="7">
    <source>
        <dbReference type="PROSITE-ProRule" id="PRU10141"/>
    </source>
</evidence>
<dbReference type="FunFam" id="3.30.200.20:FF:000042">
    <property type="entry name" value="Aurora kinase A"/>
    <property type="match status" value="1"/>
</dbReference>
<dbReference type="InParanoid" id="Q4E2L0"/>
<dbReference type="eggNOG" id="KOG0694">
    <property type="taxonomic scope" value="Eukaryota"/>
</dbReference>
<keyword evidence="2" id="KW-0597">Phosphoprotein</keyword>
<evidence type="ECO:0000256" key="9">
    <source>
        <dbReference type="SAM" id="MobiDB-lite"/>
    </source>
</evidence>
<proteinExistence type="inferred from homology"/>
<dbReference type="InterPro" id="IPR017441">
    <property type="entry name" value="Protein_kinase_ATP_BS"/>
</dbReference>
<comment type="similarity">
    <text evidence="8">Belongs to the protein kinase superfamily.</text>
</comment>
<feature type="region of interest" description="Disordered" evidence="9">
    <location>
        <begin position="95"/>
        <end position="125"/>
    </location>
</feature>
<keyword evidence="4 7" id="KW-0547">Nucleotide-binding</keyword>
<feature type="chain" id="PRO_5005695607" evidence="10">
    <location>
        <begin position="28"/>
        <end position="474"/>
    </location>
</feature>
<dbReference type="PANTHER" id="PTHR24351">
    <property type="entry name" value="RIBOSOMAL PROTEIN S6 KINASE"/>
    <property type="match status" value="1"/>
</dbReference>
<dbReference type="InterPro" id="IPR011009">
    <property type="entry name" value="Kinase-like_dom_sf"/>
</dbReference>
<dbReference type="KEGG" id="tcr:508479.150"/>
<dbReference type="PROSITE" id="PS00107">
    <property type="entry name" value="PROTEIN_KINASE_ATP"/>
    <property type="match status" value="1"/>
</dbReference>
<evidence type="ECO:0000259" key="11">
    <source>
        <dbReference type="PROSITE" id="PS50011"/>
    </source>
</evidence>
<gene>
    <name evidence="12" type="ORF">Tc00.1047053508479.150</name>
</gene>
<dbReference type="PROSITE" id="PS00108">
    <property type="entry name" value="PROTEIN_KINASE_ST"/>
    <property type="match status" value="1"/>
</dbReference>
<evidence type="ECO:0000313" key="13">
    <source>
        <dbReference type="Proteomes" id="UP000002296"/>
    </source>
</evidence>
<dbReference type="Gene3D" id="3.30.200.20">
    <property type="entry name" value="Phosphorylase Kinase, domain 1"/>
    <property type="match status" value="1"/>
</dbReference>
<dbReference type="PaxDb" id="353153-Q4E2L0"/>
<dbReference type="CDD" id="cd05123">
    <property type="entry name" value="STKc_AGC"/>
    <property type="match status" value="1"/>
</dbReference>
<dbReference type="EMBL" id="AAHK01000033">
    <property type="protein sequence ID" value="EAN99001.1"/>
    <property type="molecule type" value="Genomic_DNA"/>
</dbReference>
<dbReference type="AlphaFoldDB" id="Q4E2L0"/>
<evidence type="ECO:0000256" key="3">
    <source>
        <dbReference type="ARBA" id="ARBA00022679"/>
    </source>
</evidence>
<dbReference type="FunFam" id="1.10.510.10:FF:000757">
    <property type="entry name" value="AGC family serine/threonine kinase"/>
    <property type="match status" value="1"/>
</dbReference>
<evidence type="ECO:0000256" key="10">
    <source>
        <dbReference type="SAM" id="SignalP"/>
    </source>
</evidence>
<keyword evidence="5 12" id="KW-0418">Kinase</keyword>
<feature type="signal peptide" evidence="10">
    <location>
        <begin position="1"/>
        <end position="27"/>
    </location>
</feature>
<dbReference type="InterPro" id="IPR045270">
    <property type="entry name" value="STKc_AGC"/>
</dbReference>
<dbReference type="GO" id="GO:0004674">
    <property type="term" value="F:protein serine/threonine kinase activity"/>
    <property type="evidence" value="ECO:0007669"/>
    <property type="project" value="UniProtKB-KW"/>
</dbReference>
<dbReference type="FunCoup" id="Q4E2L0">
    <property type="interactions" value="121"/>
</dbReference>
<dbReference type="PROSITE" id="PS50011">
    <property type="entry name" value="PROTEIN_KINASE_DOM"/>
    <property type="match status" value="1"/>
</dbReference>
<sequence length="474" mass="55058">MMMMPNEYVFFFLFFSFLILGIEESHSTCTQRFFFTYTHRSKYLIYCINTRKYLFRNIHTYLFVFHWGRGSGKKSKKKKKKKMFLKLFKRDKKEKDEERSGEKASEKKVGNNNHMDKKAPPQEKVTKDDFESLDVLGKGSFAYVVLVRRIGTNEYYAMKVVNKQGLLDHNRYRDVFVERNVLSRTNHPYLLKLYWTFQSEHKLFFVMEYMPGGDLDKYMNNLPSKQVDLFTAKLYAAEILLALLFLHEHSVIYRDLKPENILLTGDGHCVLADFGLSKDFYNPKEGGDASTKDMRANSFVGSPFYVAPDVLKQNEYTNAVDFWSFGILLYRMLCGRTPFNGKSMREVFDNILYSDLRFPSSVQLPSEAKDLISRLLIKDANRRIKGPEIKAHLFWTGINFDEVMERKVKPPKWVPIPSPEQVMAERAKAEGASTSAKNPGQLVNTPAQSSQLNSRQQQLFTGFSCTADNHLNKN</sequence>
<evidence type="ECO:0000256" key="8">
    <source>
        <dbReference type="RuleBase" id="RU000304"/>
    </source>
</evidence>
<feature type="binding site" evidence="7">
    <location>
        <position position="159"/>
    </location>
    <ligand>
        <name>ATP</name>
        <dbReference type="ChEBI" id="CHEBI:30616"/>
    </ligand>
</feature>
<feature type="domain" description="Protein kinase" evidence="11">
    <location>
        <begin position="130"/>
        <end position="395"/>
    </location>
</feature>
<protein>
    <submittedName>
        <fullName evidence="12">Serine/threonine protein kinase, putative</fullName>
    </submittedName>
</protein>
<dbReference type="Pfam" id="PF00069">
    <property type="entry name" value="Pkinase"/>
    <property type="match status" value="1"/>
</dbReference>
<keyword evidence="10" id="KW-0732">Signal</keyword>
<feature type="compositionally biased region" description="Polar residues" evidence="9">
    <location>
        <begin position="432"/>
        <end position="447"/>
    </location>
</feature>
<name>Q4E2L0_TRYCC</name>
<evidence type="ECO:0000256" key="2">
    <source>
        <dbReference type="ARBA" id="ARBA00022553"/>
    </source>
</evidence>
<dbReference type="GeneID" id="3553639"/>
<dbReference type="SUPFAM" id="SSF56112">
    <property type="entry name" value="Protein kinase-like (PK-like)"/>
    <property type="match status" value="1"/>
</dbReference>
<dbReference type="SMR" id="Q4E2L0"/>
<dbReference type="SMART" id="SM00220">
    <property type="entry name" value="S_TKc"/>
    <property type="match status" value="1"/>
</dbReference>
<evidence type="ECO:0000256" key="4">
    <source>
        <dbReference type="ARBA" id="ARBA00022741"/>
    </source>
</evidence>
<dbReference type="Proteomes" id="UP000002296">
    <property type="component" value="Unassembled WGS sequence"/>
</dbReference>
<organism evidence="12 13">
    <name type="scientific">Trypanosoma cruzi (strain CL Brener)</name>
    <dbReference type="NCBI Taxonomy" id="353153"/>
    <lineage>
        <taxon>Eukaryota</taxon>
        <taxon>Discoba</taxon>
        <taxon>Euglenozoa</taxon>
        <taxon>Kinetoplastea</taxon>
        <taxon>Metakinetoplastina</taxon>
        <taxon>Trypanosomatida</taxon>
        <taxon>Trypanosomatidae</taxon>
        <taxon>Trypanosoma</taxon>
        <taxon>Schizotrypanum</taxon>
    </lineage>
</organism>
<dbReference type="InterPro" id="IPR000719">
    <property type="entry name" value="Prot_kinase_dom"/>
</dbReference>
<feature type="region of interest" description="Disordered" evidence="9">
    <location>
        <begin position="424"/>
        <end position="455"/>
    </location>
</feature>
<accession>Q4E2L0</accession>
<dbReference type="InterPro" id="IPR008271">
    <property type="entry name" value="Ser/Thr_kinase_AS"/>
</dbReference>
<dbReference type="STRING" id="353153.Q4E2L0"/>